<dbReference type="Gene3D" id="1.10.3720.10">
    <property type="entry name" value="MetI-like"/>
    <property type="match status" value="1"/>
</dbReference>
<accession>A0A1H5MYQ9</accession>
<dbReference type="PANTHER" id="PTHR43357:SF4">
    <property type="entry name" value="INNER MEMBRANE ABC TRANSPORTER PERMEASE PROTEIN YDCV"/>
    <property type="match status" value="1"/>
</dbReference>
<dbReference type="AlphaFoldDB" id="A0A1H5MYQ9"/>
<dbReference type="CDD" id="cd06261">
    <property type="entry name" value="TM_PBP2"/>
    <property type="match status" value="1"/>
</dbReference>
<comment type="subcellular location">
    <subcellularLocation>
        <location evidence="1">Cell inner membrane</location>
        <topology evidence="1">Multi-pass membrane protein</topology>
    </subcellularLocation>
    <subcellularLocation>
        <location evidence="8">Cell membrane</location>
        <topology evidence="8">Multi-pass membrane protein</topology>
    </subcellularLocation>
</comment>
<protein>
    <submittedName>
        <fullName evidence="10">2-aminoethylphosphonate transport system permease protein</fullName>
    </submittedName>
</protein>
<evidence type="ECO:0000313" key="11">
    <source>
        <dbReference type="Proteomes" id="UP000182725"/>
    </source>
</evidence>
<keyword evidence="3" id="KW-1003">Cell membrane</keyword>
<keyword evidence="5 8" id="KW-0812">Transmembrane</keyword>
<dbReference type="NCBIfam" id="NF011624">
    <property type="entry name" value="PRK15050.1"/>
    <property type="match status" value="1"/>
</dbReference>
<feature type="transmembrane region" description="Helical" evidence="8">
    <location>
        <begin position="237"/>
        <end position="254"/>
    </location>
</feature>
<dbReference type="Pfam" id="PF00528">
    <property type="entry name" value="BPD_transp_1"/>
    <property type="match status" value="1"/>
</dbReference>
<evidence type="ECO:0000259" key="9">
    <source>
        <dbReference type="PROSITE" id="PS50928"/>
    </source>
</evidence>
<dbReference type="PROSITE" id="PS50928">
    <property type="entry name" value="ABC_TM1"/>
    <property type="match status" value="1"/>
</dbReference>
<feature type="transmembrane region" description="Helical" evidence="8">
    <location>
        <begin position="84"/>
        <end position="105"/>
    </location>
</feature>
<keyword evidence="4" id="KW-0997">Cell inner membrane</keyword>
<dbReference type="RefSeq" id="WP_074712434.1">
    <property type="nucleotide sequence ID" value="NZ_FNTV01000001.1"/>
</dbReference>
<evidence type="ECO:0000256" key="7">
    <source>
        <dbReference type="ARBA" id="ARBA00023136"/>
    </source>
</evidence>
<keyword evidence="2 8" id="KW-0813">Transport</keyword>
<name>A0A1H5MYQ9_9MICC</name>
<dbReference type="EMBL" id="FNTV01000001">
    <property type="protein sequence ID" value="SEE94482.1"/>
    <property type="molecule type" value="Genomic_DNA"/>
</dbReference>
<evidence type="ECO:0000256" key="8">
    <source>
        <dbReference type="RuleBase" id="RU363032"/>
    </source>
</evidence>
<sequence length="300" mass="31848">MSSATSTKSMPAQAPTMPSGKTRIAWLWLAVPLLFVAAFFVYPLIQIGAQSFLDKSGEPVGLENWRYELASPAVQAAMGTTLKIAAMSTLGAIVLGTFIALALSFVPFRGAGFITRLIETVVSFPSFLIPLAFSILYGRTGVVNSVMESVAPGIPPLNFVNEVPGVVLAEIAFYTPFVVRPLLAIFSQVPRELIDVAGSLGSSPWAIVRTVILPAAVPALAAAAGLTFLLTMNEFGIILFTGAKNVMTLPMLIYTRSIVTFDFPSAAVIACVQVSLSLGVYCLYRWTTKKLSGASHAAAH</sequence>
<dbReference type="SUPFAM" id="SSF161098">
    <property type="entry name" value="MetI-like"/>
    <property type="match status" value="1"/>
</dbReference>
<dbReference type="InterPro" id="IPR000515">
    <property type="entry name" value="MetI-like"/>
</dbReference>
<evidence type="ECO:0000256" key="6">
    <source>
        <dbReference type="ARBA" id="ARBA00022989"/>
    </source>
</evidence>
<evidence type="ECO:0000256" key="5">
    <source>
        <dbReference type="ARBA" id="ARBA00022692"/>
    </source>
</evidence>
<dbReference type="GO" id="GO:0055085">
    <property type="term" value="P:transmembrane transport"/>
    <property type="evidence" value="ECO:0007669"/>
    <property type="project" value="InterPro"/>
</dbReference>
<gene>
    <name evidence="10" type="ORF">SAMN04489740_3249</name>
</gene>
<dbReference type="GO" id="GO:0005886">
    <property type="term" value="C:plasma membrane"/>
    <property type="evidence" value="ECO:0007669"/>
    <property type="project" value="UniProtKB-SubCell"/>
</dbReference>
<evidence type="ECO:0000256" key="4">
    <source>
        <dbReference type="ARBA" id="ARBA00022519"/>
    </source>
</evidence>
<proteinExistence type="inferred from homology"/>
<keyword evidence="7 8" id="KW-0472">Membrane</keyword>
<feature type="transmembrane region" description="Helical" evidence="8">
    <location>
        <begin position="206"/>
        <end position="230"/>
    </location>
</feature>
<feature type="transmembrane region" description="Helical" evidence="8">
    <location>
        <begin position="25"/>
        <end position="45"/>
    </location>
</feature>
<feature type="transmembrane region" description="Helical" evidence="8">
    <location>
        <begin position="266"/>
        <end position="284"/>
    </location>
</feature>
<dbReference type="Proteomes" id="UP000182725">
    <property type="component" value="Unassembled WGS sequence"/>
</dbReference>
<dbReference type="PANTHER" id="PTHR43357">
    <property type="entry name" value="INNER MEMBRANE ABC TRANSPORTER PERMEASE PROTEIN YDCV"/>
    <property type="match status" value="1"/>
</dbReference>
<keyword evidence="6 8" id="KW-1133">Transmembrane helix</keyword>
<feature type="transmembrane region" description="Helical" evidence="8">
    <location>
        <begin position="117"/>
        <end position="137"/>
    </location>
</feature>
<evidence type="ECO:0000256" key="3">
    <source>
        <dbReference type="ARBA" id="ARBA00022475"/>
    </source>
</evidence>
<evidence type="ECO:0000313" key="10">
    <source>
        <dbReference type="EMBL" id="SEE94482.1"/>
    </source>
</evidence>
<reference evidence="10 11" key="1">
    <citation type="submission" date="2016-10" db="EMBL/GenBank/DDBJ databases">
        <authorList>
            <person name="de Groot N.N."/>
        </authorList>
    </citation>
    <scope>NUCLEOTIDE SEQUENCE [LARGE SCALE GENOMIC DNA]</scope>
    <source>
        <strain evidence="10 11">DSM 22274</strain>
    </source>
</reference>
<evidence type="ECO:0000256" key="1">
    <source>
        <dbReference type="ARBA" id="ARBA00004429"/>
    </source>
</evidence>
<organism evidence="10 11">
    <name type="scientific">Arthrobacter alpinus</name>
    <dbReference type="NCBI Taxonomy" id="656366"/>
    <lineage>
        <taxon>Bacteria</taxon>
        <taxon>Bacillati</taxon>
        <taxon>Actinomycetota</taxon>
        <taxon>Actinomycetes</taxon>
        <taxon>Micrococcales</taxon>
        <taxon>Micrococcaceae</taxon>
        <taxon>Arthrobacter</taxon>
    </lineage>
</organism>
<dbReference type="InterPro" id="IPR035906">
    <property type="entry name" value="MetI-like_sf"/>
</dbReference>
<evidence type="ECO:0000256" key="2">
    <source>
        <dbReference type="ARBA" id="ARBA00022448"/>
    </source>
</evidence>
<feature type="domain" description="ABC transmembrane type-1" evidence="9">
    <location>
        <begin position="78"/>
        <end position="284"/>
    </location>
</feature>
<comment type="similarity">
    <text evidence="8">Belongs to the binding-protein-dependent transport system permease family.</text>
</comment>